<evidence type="ECO:0000256" key="13">
    <source>
        <dbReference type="RuleBase" id="RU000304"/>
    </source>
</evidence>
<evidence type="ECO:0000256" key="12">
    <source>
        <dbReference type="PROSITE-ProRule" id="PRU10141"/>
    </source>
</evidence>
<keyword evidence="5" id="KW-0732">Signal</keyword>
<evidence type="ECO:0000256" key="10">
    <source>
        <dbReference type="ARBA" id="ARBA00023136"/>
    </source>
</evidence>
<dbReference type="FunFam" id="3.30.200.20:FF:000178">
    <property type="entry name" value="serine/threonine-protein kinase PBS1-like"/>
    <property type="match status" value="1"/>
</dbReference>
<dbReference type="SMART" id="SM00220">
    <property type="entry name" value="S_TKc"/>
    <property type="match status" value="1"/>
</dbReference>
<dbReference type="PROSITE" id="PS50011">
    <property type="entry name" value="PROTEIN_KINASE_DOM"/>
    <property type="match status" value="1"/>
</dbReference>
<dbReference type="Pfam" id="PF07714">
    <property type="entry name" value="PK_Tyr_Ser-Thr"/>
    <property type="match status" value="1"/>
</dbReference>
<dbReference type="InterPro" id="IPR011009">
    <property type="entry name" value="Kinase-like_dom_sf"/>
</dbReference>
<evidence type="ECO:0000313" key="16">
    <source>
        <dbReference type="EMBL" id="VFU41794.1"/>
    </source>
</evidence>
<keyword evidence="8 12" id="KW-0067">ATP-binding</keyword>
<keyword evidence="7" id="KW-0418">Kinase</keyword>
<evidence type="ECO:0000256" key="8">
    <source>
        <dbReference type="ARBA" id="ARBA00022840"/>
    </source>
</evidence>
<dbReference type="PROSITE" id="PS00108">
    <property type="entry name" value="PROTEIN_KINASE_ST"/>
    <property type="match status" value="1"/>
</dbReference>
<evidence type="ECO:0000256" key="2">
    <source>
        <dbReference type="ARBA" id="ARBA00022527"/>
    </source>
</evidence>
<dbReference type="AlphaFoldDB" id="A0A6N2LLU4"/>
<protein>
    <recommendedName>
        <fullName evidence="15">Protein kinase domain-containing protein</fullName>
    </recommendedName>
</protein>
<keyword evidence="10" id="KW-0472">Membrane</keyword>
<dbReference type="Gene3D" id="1.10.510.10">
    <property type="entry name" value="Transferase(Phosphotransferase) domain 1"/>
    <property type="match status" value="1"/>
</dbReference>
<name>A0A6N2LLU4_SALVM</name>
<dbReference type="SUPFAM" id="SSF56112">
    <property type="entry name" value="Protein kinase-like (PK-like)"/>
    <property type="match status" value="1"/>
</dbReference>
<dbReference type="InterPro" id="IPR045874">
    <property type="entry name" value="LRK10/LRL21-25-like"/>
</dbReference>
<evidence type="ECO:0000256" key="6">
    <source>
        <dbReference type="ARBA" id="ARBA00022741"/>
    </source>
</evidence>
<comment type="subcellular location">
    <subcellularLocation>
        <location evidence="1">Membrane</location>
        <topology evidence="1">Single-pass type I membrane protein</topology>
    </subcellularLocation>
</comment>
<keyword evidence="4" id="KW-0812">Transmembrane</keyword>
<dbReference type="EMBL" id="CAADRP010001568">
    <property type="protein sequence ID" value="VFU41794.1"/>
    <property type="molecule type" value="Genomic_DNA"/>
</dbReference>
<dbReference type="GO" id="GO:0004674">
    <property type="term" value="F:protein serine/threonine kinase activity"/>
    <property type="evidence" value="ECO:0007669"/>
    <property type="project" value="UniProtKB-KW"/>
</dbReference>
<keyword evidence="9" id="KW-1133">Transmembrane helix</keyword>
<dbReference type="InterPro" id="IPR008271">
    <property type="entry name" value="Ser/Thr_kinase_AS"/>
</dbReference>
<gene>
    <name evidence="16" type="ORF">SVIM_LOCUS247200</name>
</gene>
<dbReference type="InterPro" id="IPR000719">
    <property type="entry name" value="Prot_kinase_dom"/>
</dbReference>
<dbReference type="GO" id="GO:0016020">
    <property type="term" value="C:membrane"/>
    <property type="evidence" value="ECO:0007669"/>
    <property type="project" value="UniProtKB-SubCell"/>
</dbReference>
<comment type="similarity">
    <text evidence="13">Belongs to the protein kinase superfamily.</text>
</comment>
<dbReference type="PANTHER" id="PTHR27009">
    <property type="entry name" value="RUST RESISTANCE KINASE LR10-RELATED"/>
    <property type="match status" value="1"/>
</dbReference>
<evidence type="ECO:0000256" key="14">
    <source>
        <dbReference type="SAM" id="MobiDB-lite"/>
    </source>
</evidence>
<evidence type="ECO:0000256" key="9">
    <source>
        <dbReference type="ARBA" id="ARBA00022989"/>
    </source>
</evidence>
<dbReference type="PROSITE" id="PS00107">
    <property type="entry name" value="PROTEIN_KINASE_ATP"/>
    <property type="match status" value="1"/>
</dbReference>
<sequence>MYDNIEDFLQSDDHNLIPIRYSYLEIKKITNGFSDKLGQGGFGSVYKGKLRSGRFAAVKLLRQEKTKGQDFINEVATIGRIHHCNVVQLIGFVAEGSKRALVYEYMPNGSLEKYIFSRQGCDMQILHFDIKPHNILLDENFTPKVSDFGLAKLYPTNNSIVPLTMARGTIGYMAPELFYKSIGGVSHKADVYSFGMLLMEMVGRRKNLNALADHSSQMYFPSWIYDQVSEGKDILEDEATEQEKITTKKMTIVALWCIQLKPIDRPSMHKVVQMLVADIESLEIPPKPFLVPQQTLNDDHRINMIDPPSLRDPSQECSIDSSYQFGR</sequence>
<reference evidence="16" key="1">
    <citation type="submission" date="2019-03" db="EMBL/GenBank/DDBJ databases">
        <authorList>
            <person name="Mank J."/>
            <person name="Almeida P."/>
        </authorList>
    </citation>
    <scope>NUCLEOTIDE SEQUENCE</scope>
    <source>
        <strain evidence="16">78183</strain>
    </source>
</reference>
<evidence type="ECO:0000256" key="3">
    <source>
        <dbReference type="ARBA" id="ARBA00022679"/>
    </source>
</evidence>
<dbReference type="GO" id="GO:0005524">
    <property type="term" value="F:ATP binding"/>
    <property type="evidence" value="ECO:0007669"/>
    <property type="project" value="UniProtKB-UniRule"/>
</dbReference>
<evidence type="ECO:0000259" key="15">
    <source>
        <dbReference type="PROSITE" id="PS50011"/>
    </source>
</evidence>
<keyword evidence="6 12" id="KW-0547">Nucleotide-binding</keyword>
<feature type="domain" description="Protein kinase" evidence="15">
    <location>
        <begin position="31"/>
        <end position="290"/>
    </location>
</feature>
<feature type="region of interest" description="Disordered" evidence="14">
    <location>
        <begin position="306"/>
        <end position="327"/>
    </location>
</feature>
<evidence type="ECO:0000256" key="11">
    <source>
        <dbReference type="ARBA" id="ARBA00023180"/>
    </source>
</evidence>
<dbReference type="Pfam" id="PF00069">
    <property type="entry name" value="Pkinase"/>
    <property type="match status" value="1"/>
</dbReference>
<feature type="binding site" evidence="12">
    <location>
        <position position="59"/>
    </location>
    <ligand>
        <name>ATP</name>
        <dbReference type="ChEBI" id="CHEBI:30616"/>
    </ligand>
</feature>
<dbReference type="InterPro" id="IPR001245">
    <property type="entry name" value="Ser-Thr/Tyr_kinase_cat_dom"/>
</dbReference>
<keyword evidence="3" id="KW-0808">Transferase</keyword>
<feature type="compositionally biased region" description="Polar residues" evidence="14">
    <location>
        <begin position="315"/>
        <end position="327"/>
    </location>
</feature>
<evidence type="ECO:0000256" key="1">
    <source>
        <dbReference type="ARBA" id="ARBA00004479"/>
    </source>
</evidence>
<evidence type="ECO:0000256" key="7">
    <source>
        <dbReference type="ARBA" id="ARBA00022777"/>
    </source>
</evidence>
<dbReference type="Gene3D" id="3.30.200.20">
    <property type="entry name" value="Phosphorylase Kinase, domain 1"/>
    <property type="match status" value="1"/>
</dbReference>
<evidence type="ECO:0000256" key="5">
    <source>
        <dbReference type="ARBA" id="ARBA00022729"/>
    </source>
</evidence>
<dbReference type="InterPro" id="IPR017441">
    <property type="entry name" value="Protein_kinase_ATP_BS"/>
</dbReference>
<evidence type="ECO:0000256" key="4">
    <source>
        <dbReference type="ARBA" id="ARBA00022692"/>
    </source>
</evidence>
<keyword evidence="2 13" id="KW-0723">Serine/threonine-protein kinase</keyword>
<keyword evidence="11" id="KW-0325">Glycoprotein</keyword>
<accession>A0A6N2LLU4</accession>
<organism evidence="16">
    <name type="scientific">Salix viminalis</name>
    <name type="common">Common osier</name>
    <name type="synonym">Basket willow</name>
    <dbReference type="NCBI Taxonomy" id="40686"/>
    <lineage>
        <taxon>Eukaryota</taxon>
        <taxon>Viridiplantae</taxon>
        <taxon>Streptophyta</taxon>
        <taxon>Embryophyta</taxon>
        <taxon>Tracheophyta</taxon>
        <taxon>Spermatophyta</taxon>
        <taxon>Magnoliopsida</taxon>
        <taxon>eudicotyledons</taxon>
        <taxon>Gunneridae</taxon>
        <taxon>Pentapetalae</taxon>
        <taxon>rosids</taxon>
        <taxon>fabids</taxon>
        <taxon>Malpighiales</taxon>
        <taxon>Salicaceae</taxon>
        <taxon>Saliceae</taxon>
        <taxon>Salix</taxon>
    </lineage>
</organism>
<proteinExistence type="inferred from homology"/>